<sequence length="153" mass="17007">MPPDPFVTTHIHTDGPIPGPHSLLTLTSAAFTGHGVLISTFTANVRELPGATLHPIALSHWRARADDWLHTRRASRPPAPAMIDYTRWIEKLAGTPSFVADPARADYVFVYWYLQRFIGHWPFADTLLDPVLHDRLDCSTLCSLASCRVPLAS</sequence>
<comment type="caution">
    <text evidence="1">The sequence shown here is derived from an EMBL/GenBank/DDBJ whole genome shotgun (WGS) entry which is preliminary data.</text>
</comment>
<accession>A0ABS6V141</accession>
<protein>
    <submittedName>
        <fullName evidence="1">Uncharacterized protein</fullName>
    </submittedName>
</protein>
<name>A0ABS6V141_9PSEU</name>
<dbReference type="RefSeq" id="WP_218603196.1">
    <property type="nucleotide sequence ID" value="NZ_JADQDJ010000111.1"/>
</dbReference>
<organism evidence="1 2">
    <name type="scientific">Pseudonocardia abyssalis</name>
    <dbReference type="NCBI Taxonomy" id="2792008"/>
    <lineage>
        <taxon>Bacteria</taxon>
        <taxon>Bacillati</taxon>
        <taxon>Actinomycetota</taxon>
        <taxon>Actinomycetes</taxon>
        <taxon>Pseudonocardiales</taxon>
        <taxon>Pseudonocardiaceae</taxon>
        <taxon>Pseudonocardia</taxon>
    </lineage>
</organism>
<proteinExistence type="predicted"/>
<evidence type="ECO:0000313" key="2">
    <source>
        <dbReference type="Proteomes" id="UP000694287"/>
    </source>
</evidence>
<keyword evidence="2" id="KW-1185">Reference proteome</keyword>
<dbReference type="Proteomes" id="UP000694287">
    <property type="component" value="Unassembled WGS sequence"/>
</dbReference>
<dbReference type="EMBL" id="JADQDK010000001">
    <property type="protein sequence ID" value="MBW0138232.1"/>
    <property type="molecule type" value="Genomic_DNA"/>
</dbReference>
<reference evidence="1 2" key="1">
    <citation type="submission" date="2020-11" db="EMBL/GenBank/DDBJ databases">
        <title>Pseudonocardia abyssalis sp. nov. and Pseudonocardia oceani sp. nov., description and phylogenomic analysis of two novel actinomycetes isolated from the deep Southern Ocean.</title>
        <authorList>
            <person name="Parra J."/>
        </authorList>
    </citation>
    <scope>NUCLEOTIDE SEQUENCE [LARGE SCALE GENOMIC DNA]</scope>
    <source>
        <strain evidence="1 2">KRD-168</strain>
    </source>
</reference>
<gene>
    <name evidence="1" type="ORF">I4I81_28785</name>
</gene>
<evidence type="ECO:0000313" key="1">
    <source>
        <dbReference type="EMBL" id="MBW0138232.1"/>
    </source>
</evidence>